<feature type="domain" description="UBA" evidence="2">
    <location>
        <begin position="119"/>
        <end position="159"/>
    </location>
</feature>
<organism evidence="3 4">
    <name type="scientific">Sphaeroforma arctica JP610</name>
    <dbReference type="NCBI Taxonomy" id="667725"/>
    <lineage>
        <taxon>Eukaryota</taxon>
        <taxon>Ichthyosporea</taxon>
        <taxon>Ichthyophonida</taxon>
        <taxon>Sphaeroforma</taxon>
    </lineage>
</organism>
<name>A0A0L0FVX1_9EUKA</name>
<dbReference type="InterPro" id="IPR015940">
    <property type="entry name" value="UBA"/>
</dbReference>
<dbReference type="GO" id="GO:0004190">
    <property type="term" value="F:aspartic-type endopeptidase activity"/>
    <property type="evidence" value="ECO:0007669"/>
    <property type="project" value="InterPro"/>
</dbReference>
<dbReference type="SMART" id="SM00165">
    <property type="entry name" value="UBA"/>
    <property type="match status" value="1"/>
</dbReference>
<dbReference type="Pfam" id="PF09668">
    <property type="entry name" value="Asp_protease"/>
    <property type="match status" value="1"/>
</dbReference>
<evidence type="ECO:0000313" key="3">
    <source>
        <dbReference type="EMBL" id="KNC80987.1"/>
    </source>
</evidence>
<dbReference type="GO" id="GO:0006508">
    <property type="term" value="P:proteolysis"/>
    <property type="evidence" value="ECO:0007669"/>
    <property type="project" value="InterPro"/>
</dbReference>
<proteinExistence type="predicted"/>
<evidence type="ECO:0000259" key="2">
    <source>
        <dbReference type="PROSITE" id="PS50030"/>
    </source>
</evidence>
<dbReference type="EMBL" id="KQ242081">
    <property type="protein sequence ID" value="KNC80987.1"/>
    <property type="molecule type" value="Genomic_DNA"/>
</dbReference>
<dbReference type="AlphaFoldDB" id="A0A0L0FVX1"/>
<protein>
    <recommendedName>
        <fullName evidence="2">UBA domain-containing protein</fullName>
    </recommendedName>
</protein>
<dbReference type="SUPFAM" id="SSF50630">
    <property type="entry name" value="Acid proteases"/>
    <property type="match status" value="1"/>
</dbReference>
<dbReference type="OrthoDB" id="1047367at2759"/>
<dbReference type="InterPro" id="IPR021109">
    <property type="entry name" value="Peptidase_aspartic_dom_sf"/>
</dbReference>
<evidence type="ECO:0000313" key="4">
    <source>
        <dbReference type="Proteomes" id="UP000054560"/>
    </source>
</evidence>
<dbReference type="GeneID" id="25907165"/>
<dbReference type="eggNOG" id="KOG0012">
    <property type="taxonomic scope" value="Eukaryota"/>
</dbReference>
<evidence type="ECO:0000256" key="1">
    <source>
        <dbReference type="SAM" id="MobiDB-lite"/>
    </source>
</evidence>
<feature type="region of interest" description="Disordered" evidence="1">
    <location>
        <begin position="95"/>
        <end position="117"/>
    </location>
</feature>
<dbReference type="Proteomes" id="UP000054560">
    <property type="component" value="Unassembled WGS sequence"/>
</dbReference>
<gene>
    <name evidence="3" type="ORF">SARC_06661</name>
</gene>
<dbReference type="Gene3D" id="1.10.8.10">
    <property type="entry name" value="DNA helicase RuvA subunit, C-terminal domain"/>
    <property type="match status" value="1"/>
</dbReference>
<keyword evidence="4" id="KW-1185">Reference proteome</keyword>
<feature type="non-terminal residue" evidence="3">
    <location>
        <position position="1"/>
    </location>
</feature>
<dbReference type="Pfam" id="PF00627">
    <property type="entry name" value="UBA"/>
    <property type="match status" value="1"/>
</dbReference>
<dbReference type="InterPro" id="IPR019103">
    <property type="entry name" value="Peptidase_aspartic_DDI1-type"/>
</dbReference>
<dbReference type="InterPro" id="IPR009060">
    <property type="entry name" value="UBA-like_sf"/>
</dbReference>
<dbReference type="PANTHER" id="PTHR15397">
    <property type="entry name" value="SODIUM-GLUCOSE COTRANSPORTER REGULATORY PROTEIN -RELATED"/>
    <property type="match status" value="1"/>
</dbReference>
<accession>A0A0L0FVX1</accession>
<dbReference type="Gene3D" id="2.40.70.10">
    <property type="entry name" value="Acid Proteases"/>
    <property type="match status" value="1"/>
</dbReference>
<dbReference type="PROSITE" id="PS50030">
    <property type="entry name" value="UBA"/>
    <property type="match status" value="1"/>
</dbReference>
<feature type="compositionally biased region" description="Low complexity" evidence="1">
    <location>
        <begin position="104"/>
        <end position="116"/>
    </location>
</feature>
<dbReference type="PANTHER" id="PTHR15397:SF3">
    <property type="entry name" value="DNA DAMAGE INDUCIBLE 1 HOMOLOG 2"/>
    <property type="match status" value="1"/>
</dbReference>
<reference evidence="3 4" key="1">
    <citation type="submission" date="2011-02" db="EMBL/GenBank/DDBJ databases">
        <title>The Genome Sequence of Sphaeroforma arctica JP610.</title>
        <authorList>
            <consortium name="The Broad Institute Genome Sequencing Platform"/>
            <person name="Russ C."/>
            <person name="Cuomo C."/>
            <person name="Young S.K."/>
            <person name="Zeng Q."/>
            <person name="Gargeya S."/>
            <person name="Alvarado L."/>
            <person name="Berlin A."/>
            <person name="Chapman S.B."/>
            <person name="Chen Z."/>
            <person name="Freedman E."/>
            <person name="Gellesch M."/>
            <person name="Goldberg J."/>
            <person name="Griggs A."/>
            <person name="Gujja S."/>
            <person name="Heilman E."/>
            <person name="Heiman D."/>
            <person name="Howarth C."/>
            <person name="Mehta T."/>
            <person name="Neiman D."/>
            <person name="Pearson M."/>
            <person name="Roberts A."/>
            <person name="Saif S."/>
            <person name="Shea T."/>
            <person name="Shenoy N."/>
            <person name="Sisk P."/>
            <person name="Stolte C."/>
            <person name="Sykes S."/>
            <person name="White J."/>
            <person name="Yandava C."/>
            <person name="Burger G."/>
            <person name="Gray M.W."/>
            <person name="Holland P.W.H."/>
            <person name="King N."/>
            <person name="Lang F.B.F."/>
            <person name="Roger A.J."/>
            <person name="Ruiz-Trillo I."/>
            <person name="Haas B."/>
            <person name="Nusbaum C."/>
            <person name="Birren B."/>
        </authorList>
    </citation>
    <scope>NUCLEOTIDE SEQUENCE [LARGE SCALE GENOMIC DNA]</scope>
    <source>
        <strain evidence="3 4">JP610</strain>
    </source>
</reference>
<dbReference type="STRING" id="667725.A0A0L0FVX1"/>
<dbReference type="RefSeq" id="XP_014154889.1">
    <property type="nucleotide sequence ID" value="XM_014299414.1"/>
</dbReference>
<sequence length="159" mass="17132">LGHNRFQGTAKGVGTSKILGRVHAADVLLGGGYMACTINVLEGQNIEMLLGLDMLKRHQCSIDLKKNVLHIGTTGGETPFLSENELPKEIDITQVEPSTPTPTTPSAINTTTPTAPESKFDAQSIQRLVDFGFERAQVIRVLEMTEGNVDMAANLLMGQ</sequence>
<dbReference type="SUPFAM" id="SSF46934">
    <property type="entry name" value="UBA-like"/>
    <property type="match status" value="1"/>
</dbReference>